<sequence>MRNAWYHEFYTRLLPGYLDAGEVTGATGRGRISGAARADFAAAAAAVLTAESMESRTYELGGPSFTLAELTDTINTVAGTSLVHRDLTEAQYAAELQRSGLDPDSARMFAASDASLARGEMHTDSDDLARLVDRELRPLADTLRQAF</sequence>
<name>A0A5B0AD10_9ACTN</name>
<dbReference type="InterPro" id="IPR052718">
    <property type="entry name" value="NmrA-type_oxidoreductase"/>
</dbReference>
<comment type="caution">
    <text evidence="1">The sequence shown here is derived from an EMBL/GenBank/DDBJ whole genome shotgun (WGS) entry which is preliminary data.</text>
</comment>
<dbReference type="Gene3D" id="3.90.25.10">
    <property type="entry name" value="UDP-galactose 4-epimerase, domain 1"/>
    <property type="match status" value="1"/>
</dbReference>
<dbReference type="Proteomes" id="UP000324965">
    <property type="component" value="Unassembled WGS sequence"/>
</dbReference>
<protein>
    <submittedName>
        <fullName evidence="1">Uncharacterized protein</fullName>
    </submittedName>
</protein>
<dbReference type="AlphaFoldDB" id="A0A5B0AD10"/>
<gene>
    <name evidence="1" type="ORF">FGF04_31850</name>
</gene>
<evidence type="ECO:0000313" key="1">
    <source>
        <dbReference type="EMBL" id="KAA0927031.1"/>
    </source>
</evidence>
<dbReference type="RefSeq" id="WP_149514846.1">
    <property type="nucleotide sequence ID" value="NZ_VDFC01000058.1"/>
</dbReference>
<dbReference type="Gene3D" id="3.40.50.720">
    <property type="entry name" value="NAD(P)-binding Rossmann-like Domain"/>
    <property type="match status" value="1"/>
</dbReference>
<dbReference type="EMBL" id="VDFC01000058">
    <property type="protein sequence ID" value="KAA0927031.1"/>
    <property type="molecule type" value="Genomic_DNA"/>
</dbReference>
<reference evidence="1 2" key="1">
    <citation type="submission" date="2019-05" db="EMBL/GenBank/DDBJ databases">
        <authorList>
            <person name="Hariharan J."/>
            <person name="Choudoir M.J."/>
            <person name="Diebold P."/>
            <person name="Panke-Buisse K."/>
            <person name="Buckley D.H."/>
        </authorList>
    </citation>
    <scope>NUCLEOTIDE SEQUENCE [LARGE SCALE GENOMIC DNA]</scope>
    <source>
        <strain evidence="1 2">SUN51</strain>
    </source>
</reference>
<proteinExistence type="predicted"/>
<dbReference type="OrthoDB" id="5510591at2"/>
<keyword evidence="2" id="KW-1185">Reference proteome</keyword>
<evidence type="ECO:0000313" key="2">
    <source>
        <dbReference type="Proteomes" id="UP000324965"/>
    </source>
</evidence>
<dbReference type="SUPFAM" id="SSF51735">
    <property type="entry name" value="NAD(P)-binding Rossmann-fold domains"/>
    <property type="match status" value="1"/>
</dbReference>
<organism evidence="1 2">
    <name type="scientific">Streptomyces apricus</name>
    <dbReference type="NCBI Taxonomy" id="1828112"/>
    <lineage>
        <taxon>Bacteria</taxon>
        <taxon>Bacillati</taxon>
        <taxon>Actinomycetota</taxon>
        <taxon>Actinomycetes</taxon>
        <taxon>Kitasatosporales</taxon>
        <taxon>Streptomycetaceae</taxon>
        <taxon>Streptomyces</taxon>
    </lineage>
</organism>
<accession>A0A5B0AD10</accession>
<dbReference type="PANTHER" id="PTHR47129:SF1">
    <property type="entry name" value="NMRA-LIKE DOMAIN-CONTAINING PROTEIN"/>
    <property type="match status" value="1"/>
</dbReference>
<dbReference type="InterPro" id="IPR036291">
    <property type="entry name" value="NAD(P)-bd_dom_sf"/>
</dbReference>
<dbReference type="PANTHER" id="PTHR47129">
    <property type="entry name" value="QUINONE OXIDOREDUCTASE 2"/>
    <property type="match status" value="1"/>
</dbReference>